<dbReference type="Gene3D" id="3.10.180.10">
    <property type="entry name" value="2,3-Dihydroxybiphenyl 1,2-Dioxygenase, domain 1"/>
    <property type="match status" value="1"/>
</dbReference>
<dbReference type="RefSeq" id="WP_200615277.1">
    <property type="nucleotide sequence ID" value="NZ_CP071518.1"/>
</dbReference>
<sequence length="162" mass="18308">MVQKTQSRGVEQHAFVKGFHGVRYQVRDIARAVEFYTQRLGFTLEHQQPPAFASVVLGGEHVLLSGPEASGSRPMPDGQQQEPGGWNRVVLEVEDLPGFIAQLKQAGCISATRWSRARPAGRCRSRIRTAIRSSCSSRARRNKNRRGLRTRRRALRMENTRN</sequence>
<evidence type="ECO:0000259" key="2">
    <source>
        <dbReference type="PROSITE" id="PS51819"/>
    </source>
</evidence>
<evidence type="ECO:0000256" key="1">
    <source>
        <dbReference type="SAM" id="MobiDB-lite"/>
    </source>
</evidence>
<reference evidence="3 4" key="1">
    <citation type="submission" date="2021-03" db="EMBL/GenBank/DDBJ databases">
        <title>Lysobacter sp. nov. isolated from soil of gangwondo yeongwol, south Korea.</title>
        <authorList>
            <person name="Kim K.R."/>
            <person name="Kim K.H."/>
            <person name="Jeon C.O."/>
        </authorList>
    </citation>
    <scope>NUCLEOTIDE SEQUENCE [LARGE SCALE GENOMIC DNA]</scope>
    <source>
        <strain evidence="3 4">R19</strain>
    </source>
</reference>
<proteinExistence type="predicted"/>
<feature type="region of interest" description="Disordered" evidence="1">
    <location>
        <begin position="133"/>
        <end position="162"/>
    </location>
</feature>
<keyword evidence="4" id="KW-1185">Reference proteome</keyword>
<gene>
    <name evidence="3" type="ORF">I8J32_003005</name>
</gene>
<organism evidence="3 4">
    <name type="scientific">Agrilutibacter solisilvae</name>
    <dbReference type="NCBI Taxonomy" id="2763317"/>
    <lineage>
        <taxon>Bacteria</taxon>
        <taxon>Pseudomonadati</taxon>
        <taxon>Pseudomonadota</taxon>
        <taxon>Gammaproteobacteria</taxon>
        <taxon>Lysobacterales</taxon>
        <taxon>Lysobacteraceae</taxon>
        <taxon>Agrilutibacter</taxon>
    </lineage>
</organism>
<evidence type="ECO:0000313" key="3">
    <source>
        <dbReference type="EMBL" id="QSX78910.1"/>
    </source>
</evidence>
<dbReference type="KEGG" id="lsf:I8J32_003005"/>
<feature type="compositionally biased region" description="Basic residues" evidence="1">
    <location>
        <begin position="138"/>
        <end position="154"/>
    </location>
</feature>
<dbReference type="Proteomes" id="UP000639274">
    <property type="component" value="Chromosome"/>
</dbReference>
<dbReference type="AlphaFoldDB" id="A0A975ATE1"/>
<name>A0A975ATE1_9GAMM</name>
<protein>
    <submittedName>
        <fullName evidence="3">VOC family protein</fullName>
    </submittedName>
</protein>
<dbReference type="Pfam" id="PF00903">
    <property type="entry name" value="Glyoxalase"/>
    <property type="match status" value="1"/>
</dbReference>
<dbReference type="InterPro" id="IPR029068">
    <property type="entry name" value="Glyas_Bleomycin-R_OHBP_Dase"/>
</dbReference>
<dbReference type="PROSITE" id="PS51819">
    <property type="entry name" value="VOC"/>
    <property type="match status" value="1"/>
</dbReference>
<evidence type="ECO:0000313" key="4">
    <source>
        <dbReference type="Proteomes" id="UP000639274"/>
    </source>
</evidence>
<dbReference type="InterPro" id="IPR037523">
    <property type="entry name" value="VOC_core"/>
</dbReference>
<feature type="domain" description="VOC" evidence="2">
    <location>
        <begin position="18"/>
        <end position="140"/>
    </location>
</feature>
<dbReference type="SUPFAM" id="SSF54593">
    <property type="entry name" value="Glyoxalase/Bleomycin resistance protein/Dihydroxybiphenyl dioxygenase"/>
    <property type="match status" value="1"/>
</dbReference>
<dbReference type="EMBL" id="CP071518">
    <property type="protein sequence ID" value="QSX78910.1"/>
    <property type="molecule type" value="Genomic_DNA"/>
</dbReference>
<accession>A0A975ATE1</accession>
<dbReference type="InterPro" id="IPR004360">
    <property type="entry name" value="Glyas_Fos-R_dOase_dom"/>
</dbReference>